<dbReference type="EMBL" id="MUJZ01072044">
    <property type="protein sequence ID" value="OTF69136.1"/>
    <property type="molecule type" value="Genomic_DNA"/>
</dbReference>
<dbReference type="Proteomes" id="UP000194236">
    <property type="component" value="Unassembled WGS sequence"/>
</dbReference>
<keyword evidence="7 9" id="KW-1133">Transmembrane helix</keyword>
<comment type="similarity">
    <text evidence="2">Belongs to the ABC transporter superfamily. ABCG family. Eye pigment precursor importer (TC 3.A.1.204) subfamily.</text>
</comment>
<dbReference type="GO" id="GO:0042626">
    <property type="term" value="F:ATPase-coupled transmembrane transporter activity"/>
    <property type="evidence" value="ECO:0007669"/>
    <property type="project" value="TreeGrafter"/>
</dbReference>
<evidence type="ECO:0000256" key="1">
    <source>
        <dbReference type="ARBA" id="ARBA00004141"/>
    </source>
</evidence>
<accession>A0A1Y3ANR7</accession>
<dbReference type="InterPro" id="IPR003593">
    <property type="entry name" value="AAA+_ATPase"/>
</dbReference>
<dbReference type="PROSITE" id="PS50893">
    <property type="entry name" value="ABC_TRANSPORTER_2"/>
    <property type="match status" value="1"/>
</dbReference>
<evidence type="ECO:0000313" key="12">
    <source>
        <dbReference type="Proteomes" id="UP000194236"/>
    </source>
</evidence>
<dbReference type="Gene3D" id="3.40.50.300">
    <property type="entry name" value="P-loop containing nucleotide triphosphate hydrolases"/>
    <property type="match status" value="1"/>
</dbReference>
<dbReference type="InterPro" id="IPR003439">
    <property type="entry name" value="ABC_transporter-like_ATP-bd"/>
</dbReference>
<organism evidence="11 12">
    <name type="scientific">Euroglyphus maynei</name>
    <name type="common">Mayne's house dust mite</name>
    <dbReference type="NCBI Taxonomy" id="6958"/>
    <lineage>
        <taxon>Eukaryota</taxon>
        <taxon>Metazoa</taxon>
        <taxon>Ecdysozoa</taxon>
        <taxon>Arthropoda</taxon>
        <taxon>Chelicerata</taxon>
        <taxon>Arachnida</taxon>
        <taxon>Acari</taxon>
        <taxon>Acariformes</taxon>
        <taxon>Sarcoptiformes</taxon>
        <taxon>Astigmata</taxon>
        <taxon>Psoroptidia</taxon>
        <taxon>Analgoidea</taxon>
        <taxon>Pyroglyphidae</taxon>
        <taxon>Pyroglyphinae</taxon>
        <taxon>Euroglyphus</taxon>
    </lineage>
</organism>
<evidence type="ECO:0000313" key="11">
    <source>
        <dbReference type="EMBL" id="OTF69136.1"/>
    </source>
</evidence>
<dbReference type="InterPro" id="IPR050352">
    <property type="entry name" value="ABCG_transporters"/>
</dbReference>
<protein>
    <recommendedName>
        <fullName evidence="10">ABC transporter domain-containing protein</fullName>
    </recommendedName>
</protein>
<dbReference type="AlphaFoldDB" id="A0A1Y3ANR7"/>
<comment type="subcellular location">
    <subcellularLocation>
        <location evidence="1">Membrane</location>
        <topology evidence="1">Multi-pass membrane protein</topology>
    </subcellularLocation>
</comment>
<evidence type="ECO:0000256" key="8">
    <source>
        <dbReference type="ARBA" id="ARBA00023136"/>
    </source>
</evidence>
<reference evidence="11 12" key="1">
    <citation type="submission" date="2017-03" db="EMBL/GenBank/DDBJ databases">
        <title>Genome Survey of Euroglyphus maynei.</title>
        <authorList>
            <person name="Arlian L.G."/>
            <person name="Morgan M.S."/>
            <person name="Rider S.D."/>
        </authorList>
    </citation>
    <scope>NUCLEOTIDE SEQUENCE [LARGE SCALE GENOMIC DNA]</scope>
    <source>
        <strain evidence="11">Arlian Lab</strain>
        <tissue evidence="11">Whole body</tissue>
    </source>
</reference>
<dbReference type="SUPFAM" id="SSF52540">
    <property type="entry name" value="P-loop containing nucleoside triphosphate hydrolases"/>
    <property type="match status" value="1"/>
</dbReference>
<evidence type="ECO:0000256" key="5">
    <source>
        <dbReference type="ARBA" id="ARBA00022741"/>
    </source>
</evidence>
<keyword evidence="5" id="KW-0547">Nucleotide-binding</keyword>
<feature type="domain" description="ABC transporter" evidence="10">
    <location>
        <begin position="42"/>
        <end position="291"/>
    </location>
</feature>
<evidence type="ECO:0000259" key="10">
    <source>
        <dbReference type="PROSITE" id="PS50893"/>
    </source>
</evidence>
<dbReference type="PANTHER" id="PTHR48041">
    <property type="entry name" value="ABC TRANSPORTER G FAMILY MEMBER 28"/>
    <property type="match status" value="1"/>
</dbReference>
<evidence type="ECO:0000256" key="2">
    <source>
        <dbReference type="ARBA" id="ARBA00005814"/>
    </source>
</evidence>
<comment type="caution">
    <text evidence="11">The sequence shown here is derived from an EMBL/GenBank/DDBJ whole genome shotgun (WGS) entry which is preliminary data.</text>
</comment>
<evidence type="ECO:0000256" key="6">
    <source>
        <dbReference type="ARBA" id="ARBA00022840"/>
    </source>
</evidence>
<proteinExistence type="inferred from homology"/>
<keyword evidence="8 9" id="KW-0472">Membrane</keyword>
<dbReference type="GO" id="GO:0016887">
    <property type="term" value="F:ATP hydrolysis activity"/>
    <property type="evidence" value="ECO:0007669"/>
    <property type="project" value="InterPro"/>
</dbReference>
<keyword evidence="6" id="KW-0067">ATP-binding</keyword>
<dbReference type="PROSITE" id="PS00211">
    <property type="entry name" value="ABC_TRANSPORTER_1"/>
    <property type="match status" value="1"/>
</dbReference>
<gene>
    <name evidence="11" type="ORF">BLA29_002658</name>
</gene>
<evidence type="ECO:0000256" key="3">
    <source>
        <dbReference type="ARBA" id="ARBA00022448"/>
    </source>
</evidence>
<name>A0A1Y3ANR7_EURMA</name>
<evidence type="ECO:0000256" key="7">
    <source>
        <dbReference type="ARBA" id="ARBA00022989"/>
    </source>
</evidence>
<keyword evidence="12" id="KW-1185">Reference proteome</keyword>
<keyword evidence="3" id="KW-0813">Transport</keyword>
<dbReference type="Pfam" id="PF00005">
    <property type="entry name" value="ABC_tran"/>
    <property type="match status" value="1"/>
</dbReference>
<dbReference type="InterPro" id="IPR027417">
    <property type="entry name" value="P-loop_NTPase"/>
</dbReference>
<sequence length="474" mass="53961">MALIGNYHDLDNTKTTTTSSSLSPITLCWKNLCYNVYEWQRSGKNNLCDFPKRQPKSILNHLNGHVRLNSLNALLGPSGAGKTSLINCLTGNIPVNGKLSDDTEIYLKKYARKSLNNNEKIPLFGIVPQFVQEIIFSHFTVEEILYYAFCFKNPYHQYKHVDDCIRSTMDELMLDQRIRTTSFEKCSGGEKRRIAIAQELMSNVDSRPIFLFIDEPTTGLDSESASLVIQCLQRLSKQNPITVFVSIHSPSHAILNHFDKIFILAKDGLCIYSGRPNILRLYLKQVTKIELNDEISPIEKYLAIASNGIEDVHVKQLADNVIHDQQNHLMNMASDPNQNLNNYESIPNGLPHYRKSFNFVDLSTQLQRLFRLIFIVDIRILMGIILLQTISITTFTSIVDKNILDLNGCVSNEWSMKNNTCDEHLNEERLTSVYFILQTVYIIGIIGISAGLLAILSIEYLKVVRNEYLNGMMV</sequence>
<dbReference type="OrthoDB" id="245989at2759"/>
<keyword evidence="4 9" id="KW-0812">Transmembrane</keyword>
<dbReference type="GO" id="GO:0016020">
    <property type="term" value="C:membrane"/>
    <property type="evidence" value="ECO:0007669"/>
    <property type="project" value="UniProtKB-SubCell"/>
</dbReference>
<dbReference type="GO" id="GO:0005524">
    <property type="term" value="F:ATP binding"/>
    <property type="evidence" value="ECO:0007669"/>
    <property type="project" value="UniProtKB-KW"/>
</dbReference>
<evidence type="ECO:0000256" key="9">
    <source>
        <dbReference type="SAM" id="Phobius"/>
    </source>
</evidence>
<dbReference type="InterPro" id="IPR017871">
    <property type="entry name" value="ABC_transporter-like_CS"/>
</dbReference>
<dbReference type="SMART" id="SM00382">
    <property type="entry name" value="AAA"/>
    <property type="match status" value="1"/>
</dbReference>
<dbReference type="PANTHER" id="PTHR48041:SF91">
    <property type="entry name" value="ABC TRANSPORTER G FAMILY MEMBER 28"/>
    <property type="match status" value="1"/>
</dbReference>
<feature type="transmembrane region" description="Helical" evidence="9">
    <location>
        <begin position="433"/>
        <end position="456"/>
    </location>
</feature>
<evidence type="ECO:0000256" key="4">
    <source>
        <dbReference type="ARBA" id="ARBA00022692"/>
    </source>
</evidence>